<keyword evidence="1" id="KW-0812">Transmembrane</keyword>
<dbReference type="CDD" id="cd06532">
    <property type="entry name" value="Glyco_transf_25"/>
    <property type="match status" value="1"/>
</dbReference>
<dbReference type="PROSITE" id="PS51257">
    <property type="entry name" value="PROKAR_LIPOPROTEIN"/>
    <property type="match status" value="1"/>
</dbReference>
<reference evidence="3 4" key="1">
    <citation type="submission" date="2015-02" db="EMBL/GenBank/DDBJ databases">
        <title>Genome Sequencing of Rickettsiales.</title>
        <authorList>
            <person name="Daugherty S.C."/>
            <person name="Su Q."/>
            <person name="Abolude K."/>
            <person name="Beier-Sexton M."/>
            <person name="Carlyon J.A."/>
            <person name="Carter R."/>
            <person name="Day N.P."/>
            <person name="Dumler S.J."/>
            <person name="Dyachenko V."/>
            <person name="Godinez A."/>
            <person name="Kurtti T.J."/>
            <person name="Lichay M."/>
            <person name="Mullins K.E."/>
            <person name="Ott S."/>
            <person name="Pappas-Brown V."/>
            <person name="Paris D.H."/>
            <person name="Patel P."/>
            <person name="Richards A.L."/>
            <person name="Sadzewicz L."/>
            <person name="Sears K."/>
            <person name="Seidman D."/>
            <person name="Sengamalay N."/>
            <person name="Stenos J."/>
            <person name="Tallon L.J."/>
            <person name="Vincent G."/>
            <person name="Fraser C.M."/>
            <person name="Munderloh U."/>
            <person name="Dunning-Hotopp J.C."/>
        </authorList>
    </citation>
    <scope>NUCLEOTIDE SEQUENCE [LARGE SCALE GENOMIC DNA]</scope>
    <source>
        <strain evidence="3 4">RML An4</strain>
    </source>
</reference>
<name>A0A0F3QAT9_RICBE</name>
<protein>
    <submittedName>
        <fullName evidence="3">Glycosyltransferase 25 family protein</fullName>
    </submittedName>
</protein>
<dbReference type="GO" id="GO:0016740">
    <property type="term" value="F:transferase activity"/>
    <property type="evidence" value="ECO:0007669"/>
    <property type="project" value="UniProtKB-KW"/>
</dbReference>
<comment type="caution">
    <text evidence="3">The sequence shown here is derived from an EMBL/GenBank/DDBJ whole genome shotgun (WGS) entry which is preliminary data.</text>
</comment>
<dbReference type="EMBL" id="LAOI01000001">
    <property type="protein sequence ID" value="KJV89362.1"/>
    <property type="molecule type" value="Genomic_DNA"/>
</dbReference>
<evidence type="ECO:0000259" key="2">
    <source>
        <dbReference type="Pfam" id="PF01755"/>
    </source>
</evidence>
<dbReference type="InterPro" id="IPR002654">
    <property type="entry name" value="Glyco_trans_25"/>
</dbReference>
<keyword evidence="4" id="KW-1185">Reference proteome</keyword>
<accession>A0A0F3QAT9</accession>
<keyword evidence="3" id="KW-0808">Transferase</keyword>
<sequence>MKNKIYHIKKYFFILFIIISCLLIFCKFGSNEISLFYITYQLKNNPISEKDIKIFVINLDHSTNRYNNINKQFIDINLSYERFSAVDGYELSIANQKGEKFTGLDLKNNSSLLSLDNNYTIFCPSENINYYALNRTLTAGEFGCYCSHREIWLKMVEENIPYALILEDDAILKENFYKKFSTIIKFLPSDWDLVYLFLMHLPRQKFYKIYNNPYLKKINTQRYFYTSTGYLINLKAATKLLKYSKSFSKPIDDSIAQEVADSRIQAYITTPFLINTDFKDSTIIEMGRPD</sequence>
<dbReference type="RefSeq" id="WP_045798778.1">
    <property type="nucleotide sequence ID" value="NZ_LAOI01000001.1"/>
</dbReference>
<evidence type="ECO:0000256" key="1">
    <source>
        <dbReference type="SAM" id="Phobius"/>
    </source>
</evidence>
<evidence type="ECO:0000313" key="4">
    <source>
        <dbReference type="Proteomes" id="UP000033661"/>
    </source>
</evidence>
<dbReference type="PATRIC" id="fig|1359193.3.peg.321"/>
<feature type="transmembrane region" description="Helical" evidence="1">
    <location>
        <begin position="12"/>
        <end position="30"/>
    </location>
</feature>
<organism evidence="3 4">
    <name type="scientific">Rickettsia bellii str. RML An4</name>
    <dbReference type="NCBI Taxonomy" id="1359193"/>
    <lineage>
        <taxon>Bacteria</taxon>
        <taxon>Pseudomonadati</taxon>
        <taxon>Pseudomonadota</taxon>
        <taxon>Alphaproteobacteria</taxon>
        <taxon>Rickettsiales</taxon>
        <taxon>Rickettsiaceae</taxon>
        <taxon>Rickettsieae</taxon>
        <taxon>Rickettsia</taxon>
        <taxon>belli group</taxon>
    </lineage>
</organism>
<gene>
    <name evidence="3" type="ORF">RBEAN4_0339</name>
</gene>
<keyword evidence="1" id="KW-1133">Transmembrane helix</keyword>
<dbReference type="AlphaFoldDB" id="A0A0F3QAT9"/>
<feature type="domain" description="Glycosyl transferase family 25" evidence="2">
    <location>
        <begin position="52"/>
        <end position="255"/>
    </location>
</feature>
<dbReference type="Proteomes" id="UP000033661">
    <property type="component" value="Unassembled WGS sequence"/>
</dbReference>
<keyword evidence="1" id="KW-0472">Membrane</keyword>
<proteinExistence type="predicted"/>
<evidence type="ECO:0000313" key="3">
    <source>
        <dbReference type="EMBL" id="KJV89362.1"/>
    </source>
</evidence>
<dbReference type="Pfam" id="PF01755">
    <property type="entry name" value="Glyco_transf_25"/>
    <property type="match status" value="1"/>
</dbReference>